<comment type="caution">
    <text evidence="6">The sequence shown here is derived from an EMBL/GenBank/DDBJ whole genome shotgun (WGS) entry which is preliminary data.</text>
</comment>
<dbReference type="InterPro" id="IPR019398">
    <property type="entry name" value="Pre-rRNA_process_TSR2"/>
</dbReference>
<protein>
    <recommendedName>
        <fullName evidence="3">Pre-rRNA-processing protein TSR2 homolog</fullName>
    </recommendedName>
</protein>
<keyword evidence="7" id="KW-1185">Reference proteome</keyword>
<evidence type="ECO:0000256" key="3">
    <source>
        <dbReference type="ARBA" id="ARBA00017551"/>
    </source>
</evidence>
<organism evidence="6 7">
    <name type="scientific">Megalurothrips usitatus</name>
    <name type="common">bean blossom thrips</name>
    <dbReference type="NCBI Taxonomy" id="439358"/>
    <lineage>
        <taxon>Eukaryota</taxon>
        <taxon>Metazoa</taxon>
        <taxon>Ecdysozoa</taxon>
        <taxon>Arthropoda</taxon>
        <taxon>Hexapoda</taxon>
        <taxon>Insecta</taxon>
        <taxon>Pterygota</taxon>
        <taxon>Neoptera</taxon>
        <taxon>Paraneoptera</taxon>
        <taxon>Thysanoptera</taxon>
        <taxon>Terebrantia</taxon>
        <taxon>Thripoidea</taxon>
        <taxon>Thripidae</taxon>
        <taxon>Megalurothrips</taxon>
    </lineage>
</organism>
<feature type="compositionally biased region" description="Acidic residues" evidence="5">
    <location>
        <begin position="132"/>
        <end position="142"/>
    </location>
</feature>
<dbReference type="EMBL" id="JAPTSV010000015">
    <property type="protein sequence ID" value="KAJ1519826.1"/>
    <property type="molecule type" value="Genomic_DNA"/>
</dbReference>
<evidence type="ECO:0000256" key="2">
    <source>
        <dbReference type="ARBA" id="ARBA00006524"/>
    </source>
</evidence>
<accession>A0AAV7X5Q3</accession>
<name>A0AAV7X5Q3_9NEOP</name>
<reference evidence="6" key="1">
    <citation type="submission" date="2022-12" db="EMBL/GenBank/DDBJ databases">
        <title>Chromosome-level genome assembly of the bean flower thrips Megalurothrips usitatus.</title>
        <authorList>
            <person name="Ma L."/>
            <person name="Liu Q."/>
            <person name="Li H."/>
            <person name="Cai W."/>
        </authorList>
    </citation>
    <scope>NUCLEOTIDE SEQUENCE</scope>
    <source>
        <strain evidence="6">Cailab_2022a</strain>
    </source>
</reference>
<feature type="region of interest" description="Disordered" evidence="5">
    <location>
        <begin position="121"/>
        <end position="178"/>
    </location>
</feature>
<evidence type="ECO:0000256" key="4">
    <source>
        <dbReference type="ARBA" id="ARBA00022552"/>
    </source>
</evidence>
<dbReference type="GO" id="GO:0006364">
    <property type="term" value="P:rRNA processing"/>
    <property type="evidence" value="ECO:0007669"/>
    <property type="project" value="UniProtKB-KW"/>
</dbReference>
<keyword evidence="4" id="KW-0698">rRNA processing</keyword>
<comment type="similarity">
    <text evidence="2">Belongs to the TSR2 family.</text>
</comment>
<evidence type="ECO:0000256" key="5">
    <source>
        <dbReference type="SAM" id="MobiDB-lite"/>
    </source>
</evidence>
<dbReference type="AlphaFoldDB" id="A0AAV7X5Q3"/>
<dbReference type="PANTHER" id="PTHR21250">
    <property type="entry name" value="PRE-RRNA-PROCESSING PROTEIN TSR2 HOMOLOG"/>
    <property type="match status" value="1"/>
</dbReference>
<comment type="function">
    <text evidence="1">May be involved in 20S pre-rRNA processing.</text>
</comment>
<sequence length="178" mass="19818">MGSHPEELFRLAANNIFNCWTALQLAVEHGMGGSQSVPKAMSMIDAVVELFRNKPNADWDEVADLLGDMMDDEFNTICEDDSTDEVGLLLWEFYRHCSTGDRDLVEAELAKLPKAGNWLSKCINQTPGGNPQDDEDEDEEDDHQNGGPCSSNGHHGGAMDTQEVNPDPGWTQVQRRRR</sequence>
<evidence type="ECO:0000313" key="6">
    <source>
        <dbReference type="EMBL" id="KAJ1519826.1"/>
    </source>
</evidence>
<evidence type="ECO:0000313" key="7">
    <source>
        <dbReference type="Proteomes" id="UP001075354"/>
    </source>
</evidence>
<dbReference type="Pfam" id="PF10273">
    <property type="entry name" value="WGG"/>
    <property type="match status" value="1"/>
</dbReference>
<gene>
    <name evidence="6" type="ORF">ONE63_004072</name>
</gene>
<evidence type="ECO:0000256" key="1">
    <source>
        <dbReference type="ARBA" id="ARBA00002210"/>
    </source>
</evidence>
<dbReference type="Proteomes" id="UP001075354">
    <property type="component" value="Chromosome 15"/>
</dbReference>
<proteinExistence type="inferred from homology"/>